<dbReference type="Gene3D" id="1.10.8.660">
    <property type="match status" value="1"/>
</dbReference>
<dbReference type="InterPro" id="IPR023076">
    <property type="entry name" value="HMG_CoA_Rdtase_CS"/>
</dbReference>
<keyword evidence="2 3" id="KW-0560">Oxidoreductase</keyword>
<evidence type="ECO:0000313" key="5">
    <source>
        <dbReference type="Proteomes" id="UP000058925"/>
    </source>
</evidence>
<dbReference type="KEGG" id="taa:NMY3_00751"/>
<accession>A0A654LVX8</accession>
<organism evidence="4 5">
    <name type="scientific">Candidatus Nitrosocosmicus oleophilus</name>
    <dbReference type="NCBI Taxonomy" id="1353260"/>
    <lineage>
        <taxon>Archaea</taxon>
        <taxon>Nitrososphaerota</taxon>
        <taxon>Nitrososphaeria</taxon>
        <taxon>Nitrososphaerales</taxon>
        <taxon>Nitrososphaeraceae</taxon>
        <taxon>Candidatus Nitrosocosmicus</taxon>
    </lineage>
</organism>
<dbReference type="CDD" id="cd00644">
    <property type="entry name" value="HMG-CoA_reductase_classII"/>
    <property type="match status" value="1"/>
</dbReference>
<evidence type="ECO:0000256" key="3">
    <source>
        <dbReference type="RuleBase" id="RU361219"/>
    </source>
</evidence>
<dbReference type="InterPro" id="IPR009023">
    <property type="entry name" value="HMG_CoA_Rdtase_NAD(P)-bd_sf"/>
</dbReference>
<dbReference type="SUPFAM" id="SSF56542">
    <property type="entry name" value="Substrate-binding domain of HMG-CoA reductase"/>
    <property type="match status" value="1"/>
</dbReference>
<dbReference type="InterPro" id="IPR009029">
    <property type="entry name" value="HMG_CoA_Rdtase_sub-bd_dom_sf"/>
</dbReference>
<dbReference type="PANTHER" id="PTHR10572">
    <property type="entry name" value="3-HYDROXY-3-METHYLGLUTARYL-COENZYME A REDUCTASE"/>
    <property type="match status" value="1"/>
</dbReference>
<dbReference type="RefSeq" id="WP_196817525.1">
    <property type="nucleotide sequence ID" value="NZ_CP012850.1"/>
</dbReference>
<evidence type="ECO:0000256" key="2">
    <source>
        <dbReference type="ARBA" id="ARBA00023002"/>
    </source>
</evidence>
<dbReference type="InterPro" id="IPR002202">
    <property type="entry name" value="HMG_CoA_Rdtase"/>
</dbReference>
<reference evidence="5" key="1">
    <citation type="submission" date="2015-10" db="EMBL/GenBank/DDBJ databases">
        <title>Niche specialization of a soil ammonia-oxidizing archaeon, Candidatus Nitrosocosmicus oleophilus.</title>
        <authorList>
            <person name="Jung M.-Y."/>
            <person name="Rhee S.-K."/>
        </authorList>
    </citation>
    <scope>NUCLEOTIDE SEQUENCE [LARGE SCALE GENOMIC DNA]</scope>
    <source>
        <strain evidence="5">MY3</strain>
    </source>
</reference>
<keyword evidence="5" id="KW-1185">Reference proteome</keyword>
<dbReference type="SUPFAM" id="SSF55035">
    <property type="entry name" value="NAD-binding domain of HMG-CoA reductase"/>
    <property type="match status" value="1"/>
</dbReference>
<dbReference type="InterPro" id="IPR023074">
    <property type="entry name" value="HMG_CoA_Rdtase_cat_sf"/>
</dbReference>
<comment type="similarity">
    <text evidence="1 3">Belongs to the HMG-CoA reductase family.</text>
</comment>
<dbReference type="Gene3D" id="3.90.770.10">
    <property type="entry name" value="3-hydroxy-3-methylglutaryl-coenzyme A Reductase, Chain A, domain 2"/>
    <property type="match status" value="2"/>
</dbReference>
<dbReference type="GO" id="GO:0004420">
    <property type="term" value="F:hydroxymethylglutaryl-CoA reductase (NADPH) activity"/>
    <property type="evidence" value="ECO:0007669"/>
    <property type="project" value="InterPro"/>
</dbReference>
<dbReference type="AlphaFoldDB" id="A0A654LVX8"/>
<dbReference type="NCBIfam" id="TIGR00532">
    <property type="entry name" value="HMG_CoA_R_NAD"/>
    <property type="match status" value="1"/>
</dbReference>
<dbReference type="EMBL" id="CP012850">
    <property type="protein sequence ID" value="ALI34960.1"/>
    <property type="molecule type" value="Genomic_DNA"/>
</dbReference>
<dbReference type="InterPro" id="IPR004553">
    <property type="entry name" value="HMG_CoA_Rdtase_bac-typ"/>
</dbReference>
<proteinExistence type="inferred from homology"/>
<evidence type="ECO:0000313" key="4">
    <source>
        <dbReference type="EMBL" id="ALI34960.1"/>
    </source>
</evidence>
<name>A0A654LVX8_9ARCH</name>
<evidence type="ECO:0000256" key="1">
    <source>
        <dbReference type="ARBA" id="ARBA00007661"/>
    </source>
</evidence>
<gene>
    <name evidence="4" type="primary">mvaA</name>
    <name evidence="4" type="ORF">NMY3_00751</name>
</gene>
<protein>
    <recommendedName>
        <fullName evidence="3">3-hydroxy-3-methylglutaryl coenzyme A reductase</fullName>
        <shortName evidence="3">HMG-CoA reductase</shortName>
    </recommendedName>
</protein>
<dbReference type="PROSITE" id="PS01192">
    <property type="entry name" value="HMG_COA_REDUCTASE_3"/>
    <property type="match status" value="1"/>
</dbReference>
<dbReference type="PANTHER" id="PTHR10572:SF24">
    <property type="entry name" value="3-HYDROXY-3-METHYLGLUTARYL-COENZYME A REDUCTASE"/>
    <property type="match status" value="1"/>
</dbReference>
<dbReference type="OrthoDB" id="10981at2157"/>
<dbReference type="GeneID" id="60420891"/>
<dbReference type="Pfam" id="PF00368">
    <property type="entry name" value="HMG-CoA_red"/>
    <property type="match status" value="1"/>
</dbReference>
<sequence length="426" mass="46704">MSKNLDKKKFRNMTHEERLQFIKVNTSLDDNEIDLFRNTSVFKFSNIDGMIENAIGIFPLPIGIANNFVINNKEYLVPMAIEEPSVIAAASNAAKIASKGGGFMAQADDSIMIGQIQLIPNSSYDQPKVQNLIELISNNKIDIISLANTKSKFAKCLDIKIKQVNDESINKLGQMIIIEIMVDTKDAMGANVVNTMCEAIAPEIEALTGCKVVLKILSNYATQRLVKCRGIFPTELIGGEEILKRILFAYSLAFTDVHRAVTHNKGIMNGIDSVAIATGQDFRAIEAGCHAYACRDGQYRSLTKWYQNSKGDLVGEIEIPMAVGIIGGITNTHPIVKACLKLMNISNSQELATIIAASGLAQNFSAIRALSNEGIQKGHMKLHSKNIAIIAGATNDKIEMVSRKMVEERNVSVSRAKEILESLKEN</sequence>
<dbReference type="GO" id="GO:0015936">
    <property type="term" value="P:coenzyme A metabolic process"/>
    <property type="evidence" value="ECO:0007669"/>
    <property type="project" value="InterPro"/>
</dbReference>
<dbReference type="PROSITE" id="PS50065">
    <property type="entry name" value="HMG_COA_REDUCTASE_4"/>
    <property type="match status" value="1"/>
</dbReference>
<dbReference type="Proteomes" id="UP000058925">
    <property type="component" value="Chromosome"/>
</dbReference>